<evidence type="ECO:0000313" key="1">
    <source>
        <dbReference type="EMBL" id="OQD75234.1"/>
    </source>
</evidence>
<name>A0A1V6PE06_PENDC</name>
<evidence type="ECO:0000313" key="2">
    <source>
        <dbReference type="Proteomes" id="UP000191522"/>
    </source>
</evidence>
<proteinExistence type="predicted"/>
<sequence length="131" mass="14502">MKELTQKERAKFRAVWDGNLEICASCIPQDPAPRIDSHGTPIWKRYYALIGLQAATVFGFRIAAKVVGTTVLGAILAAINIDIKFARARHCPIEHAEAGYRITSLDDLKQRIDEATEAAIRADDLVKKLKA</sequence>
<dbReference type="Proteomes" id="UP000191522">
    <property type="component" value="Unassembled WGS sequence"/>
</dbReference>
<organism evidence="1 2">
    <name type="scientific">Penicillium decumbens</name>
    <dbReference type="NCBI Taxonomy" id="69771"/>
    <lineage>
        <taxon>Eukaryota</taxon>
        <taxon>Fungi</taxon>
        <taxon>Dikarya</taxon>
        <taxon>Ascomycota</taxon>
        <taxon>Pezizomycotina</taxon>
        <taxon>Eurotiomycetes</taxon>
        <taxon>Eurotiomycetidae</taxon>
        <taxon>Eurotiales</taxon>
        <taxon>Aspergillaceae</taxon>
        <taxon>Penicillium</taxon>
    </lineage>
</organism>
<protein>
    <submittedName>
        <fullName evidence="1">Uncharacterized protein</fullName>
    </submittedName>
</protein>
<reference evidence="2" key="1">
    <citation type="journal article" date="2017" name="Nat. Microbiol.">
        <title>Global analysis of biosynthetic gene clusters reveals vast potential of secondary metabolite production in Penicillium species.</title>
        <authorList>
            <person name="Nielsen J.C."/>
            <person name="Grijseels S."/>
            <person name="Prigent S."/>
            <person name="Ji B."/>
            <person name="Dainat J."/>
            <person name="Nielsen K.F."/>
            <person name="Frisvad J.C."/>
            <person name="Workman M."/>
            <person name="Nielsen J."/>
        </authorList>
    </citation>
    <scope>NUCLEOTIDE SEQUENCE [LARGE SCALE GENOMIC DNA]</scope>
    <source>
        <strain evidence="2">IBT 11843</strain>
    </source>
</reference>
<keyword evidence="2" id="KW-1185">Reference proteome</keyword>
<accession>A0A1V6PE06</accession>
<comment type="caution">
    <text evidence="1">The sequence shown here is derived from an EMBL/GenBank/DDBJ whole genome shotgun (WGS) entry which is preliminary data.</text>
</comment>
<dbReference type="EMBL" id="MDYL01000008">
    <property type="protein sequence ID" value="OQD75234.1"/>
    <property type="molecule type" value="Genomic_DNA"/>
</dbReference>
<dbReference type="AlphaFoldDB" id="A0A1V6PE06"/>
<gene>
    <name evidence="1" type="ORF">PENDEC_c008G03570</name>
</gene>
<dbReference type="OrthoDB" id="4369470at2759"/>